<dbReference type="InterPro" id="IPR000683">
    <property type="entry name" value="Gfo/Idh/MocA-like_OxRdtase_N"/>
</dbReference>
<keyword evidence="4" id="KW-1185">Reference proteome</keyword>
<gene>
    <name evidence="3" type="ORF">RHAB21_04217</name>
</gene>
<dbReference type="InterPro" id="IPR051450">
    <property type="entry name" value="Gfo/Idh/MocA_Oxidoreductases"/>
</dbReference>
<name>A0ABN7K147_9HYPH</name>
<dbReference type="InterPro" id="IPR055170">
    <property type="entry name" value="GFO_IDH_MocA-like_dom"/>
</dbReference>
<dbReference type="PROSITE" id="PS51257">
    <property type="entry name" value="PROKAR_LIPOPROTEIN"/>
    <property type="match status" value="1"/>
</dbReference>
<evidence type="ECO:0000313" key="3">
    <source>
        <dbReference type="EMBL" id="CAD7050793.1"/>
    </source>
</evidence>
<dbReference type="PANTHER" id="PTHR43377">
    <property type="entry name" value="BILIVERDIN REDUCTASE A"/>
    <property type="match status" value="1"/>
</dbReference>
<feature type="domain" description="GFO/IDH/MocA-like oxidoreductase" evidence="2">
    <location>
        <begin position="134"/>
        <end position="242"/>
    </location>
</feature>
<dbReference type="SUPFAM" id="SSF51735">
    <property type="entry name" value="NAD(P)-binding Rossmann-fold domains"/>
    <property type="match status" value="1"/>
</dbReference>
<reference evidence="3 4" key="1">
    <citation type="submission" date="2020-11" db="EMBL/GenBank/DDBJ databases">
        <authorList>
            <person name="Lassalle F."/>
        </authorList>
    </citation>
    <scope>NUCLEOTIDE SEQUENCE [LARGE SCALE GENOMIC DNA]</scope>
    <source>
        <strain evidence="3 4">AB21</strain>
    </source>
</reference>
<dbReference type="SUPFAM" id="SSF55347">
    <property type="entry name" value="Glyceraldehyde-3-phosphate dehydrogenase-like, C-terminal domain"/>
    <property type="match status" value="1"/>
</dbReference>
<evidence type="ECO:0000259" key="1">
    <source>
        <dbReference type="Pfam" id="PF01408"/>
    </source>
</evidence>
<organism evidence="3 4">
    <name type="scientific">Pseudorhizobium halotolerans</name>
    <dbReference type="NCBI Taxonomy" id="1233081"/>
    <lineage>
        <taxon>Bacteria</taxon>
        <taxon>Pseudomonadati</taxon>
        <taxon>Pseudomonadota</taxon>
        <taxon>Alphaproteobacteria</taxon>
        <taxon>Hyphomicrobiales</taxon>
        <taxon>Rhizobiaceae</taxon>
        <taxon>Rhizobium/Agrobacterium group</taxon>
        <taxon>Pseudorhizobium</taxon>
    </lineage>
</organism>
<dbReference type="Gene3D" id="3.30.360.10">
    <property type="entry name" value="Dihydrodipicolinate Reductase, domain 2"/>
    <property type="match status" value="1"/>
</dbReference>
<accession>A0ABN7K147</accession>
<dbReference type="Proteomes" id="UP000601041">
    <property type="component" value="Unassembled WGS sequence"/>
</dbReference>
<evidence type="ECO:0000259" key="2">
    <source>
        <dbReference type="Pfam" id="PF22725"/>
    </source>
</evidence>
<dbReference type="EMBL" id="CABFWE030000011">
    <property type="protein sequence ID" value="CAD7050793.1"/>
    <property type="molecule type" value="Genomic_DNA"/>
</dbReference>
<dbReference type="Pfam" id="PF22725">
    <property type="entry name" value="GFO_IDH_MocA_C3"/>
    <property type="match status" value="1"/>
</dbReference>
<protein>
    <submittedName>
        <fullName evidence="3">Gfo/Idh/MocA family oxidoreductase</fullName>
    </submittedName>
</protein>
<evidence type="ECO:0000313" key="4">
    <source>
        <dbReference type="Proteomes" id="UP000601041"/>
    </source>
</evidence>
<dbReference type="Gene3D" id="3.40.50.720">
    <property type="entry name" value="NAD(P)-binding Rossmann-like Domain"/>
    <property type="match status" value="1"/>
</dbReference>
<comment type="caution">
    <text evidence="3">The sequence shown here is derived from an EMBL/GenBank/DDBJ whole genome shotgun (WGS) entry which is preliminary data.</text>
</comment>
<dbReference type="InterPro" id="IPR036291">
    <property type="entry name" value="NAD(P)-bd_dom_sf"/>
</dbReference>
<proteinExistence type="predicted"/>
<sequence>MDNSRHNGMTASVAVVGCGHWGKNIVRNVAELGALAAVSDTNGILAEKFGAEYAVKALSWPEVLAEPSVKGVMLASPAHLHAAMALEALAAGKHVYVEKPLALNLSDAQAVIDAANNAGLVLMVGHLLQYHPAFQKVKAIVRGGEIGKLRYITSHRMSLGKLRTEEDVLWSFSPHDISMILALAGEMPDRVKGRGGAFLQPLWDFSDLYLSFPSGAIARATASWLHPFKEHKLVVVGETGMLVFDDTKDWEAKVTLYRHQARIEDGIPHVHKADAEPIELKEGEPLKEECRHFIDCIADGSRPLTDGREAIAVLEVLMRGSNNNE</sequence>
<dbReference type="PANTHER" id="PTHR43377:SF6">
    <property type="entry name" value="GFO_IDH_MOCA-LIKE OXIDOREDUCTASE N-TERMINAL DOMAIN-CONTAINING PROTEIN"/>
    <property type="match status" value="1"/>
</dbReference>
<feature type="domain" description="Gfo/Idh/MocA-like oxidoreductase N-terminal" evidence="1">
    <location>
        <begin position="12"/>
        <end position="126"/>
    </location>
</feature>
<dbReference type="Pfam" id="PF01408">
    <property type="entry name" value="GFO_IDH_MocA"/>
    <property type="match status" value="1"/>
</dbReference>